<dbReference type="RefSeq" id="WP_089314123.1">
    <property type="nucleotide sequence ID" value="NZ_FZNP01000009.1"/>
</dbReference>
<evidence type="ECO:0000256" key="1">
    <source>
        <dbReference type="SAM" id="Phobius"/>
    </source>
</evidence>
<evidence type="ECO:0000313" key="3">
    <source>
        <dbReference type="Proteomes" id="UP000198420"/>
    </source>
</evidence>
<sequence>MILLVTGLVVPAVVLGWAAGPVLDLLRRSAVGPGTAVACWAAALAGTIIAAAGIAAGLFVVAAVAAPLLGGAVAIAELAATC</sequence>
<dbReference type="EMBL" id="FZNP01000009">
    <property type="protein sequence ID" value="SNS00988.1"/>
    <property type="molecule type" value="Genomic_DNA"/>
</dbReference>
<keyword evidence="1" id="KW-0472">Membrane</keyword>
<keyword evidence="1" id="KW-0812">Transmembrane</keyword>
<organism evidence="2 3">
    <name type="scientific">Actinomadura mexicana</name>
    <dbReference type="NCBI Taxonomy" id="134959"/>
    <lineage>
        <taxon>Bacteria</taxon>
        <taxon>Bacillati</taxon>
        <taxon>Actinomycetota</taxon>
        <taxon>Actinomycetes</taxon>
        <taxon>Streptosporangiales</taxon>
        <taxon>Thermomonosporaceae</taxon>
        <taxon>Actinomadura</taxon>
    </lineage>
</organism>
<evidence type="ECO:0000313" key="2">
    <source>
        <dbReference type="EMBL" id="SNS00988.1"/>
    </source>
</evidence>
<name>A0A239B172_9ACTN</name>
<gene>
    <name evidence="2" type="ORF">SAMN06265355_109311</name>
</gene>
<keyword evidence="1" id="KW-1133">Transmembrane helix</keyword>
<proteinExistence type="predicted"/>
<dbReference type="OrthoDB" id="9785340at2"/>
<keyword evidence="3" id="KW-1185">Reference proteome</keyword>
<feature type="transmembrane region" description="Helical" evidence="1">
    <location>
        <begin position="42"/>
        <end position="69"/>
    </location>
</feature>
<accession>A0A239B172</accession>
<protein>
    <submittedName>
        <fullName evidence="2">Uncharacterized protein</fullName>
    </submittedName>
</protein>
<dbReference type="Proteomes" id="UP000198420">
    <property type="component" value="Unassembled WGS sequence"/>
</dbReference>
<dbReference type="AlphaFoldDB" id="A0A239B172"/>
<reference evidence="3" key="1">
    <citation type="submission" date="2017-06" db="EMBL/GenBank/DDBJ databases">
        <authorList>
            <person name="Varghese N."/>
            <person name="Submissions S."/>
        </authorList>
    </citation>
    <scope>NUCLEOTIDE SEQUENCE [LARGE SCALE GENOMIC DNA]</scope>
    <source>
        <strain evidence="3">DSM 44485</strain>
    </source>
</reference>